<dbReference type="Proteomes" id="UP001178281">
    <property type="component" value="Unassembled WGS sequence"/>
</dbReference>
<reference evidence="14" key="1">
    <citation type="submission" date="2023-08" db="EMBL/GenBank/DDBJ databases">
        <title>The draft genome of Tsukamurella strandjordii strain 050030.</title>
        <authorList>
            <person name="Zhao F."/>
            <person name="Feng Y."/>
            <person name="Zong Z."/>
        </authorList>
    </citation>
    <scope>NUCLEOTIDE SEQUENCE</scope>
    <source>
        <strain evidence="14">050030</strain>
    </source>
</reference>
<dbReference type="Gene3D" id="3.30.559.10">
    <property type="entry name" value="Chloramphenicol acetyltransferase-like domain"/>
    <property type="match status" value="1"/>
</dbReference>
<sequence>MERLSGLDASFLYLESRSQLMHVSGILELDPSTVDGGYRFEDLRSELARRITAMPAFRRRLHDSMMNVDHPVWIEDENFDIEAHVHRVAVPAPGGREELAELCAHIAGLPLDRSKPLWEMWVMEGLAGTESDPLAPLPASGGRIAIMLRMHHAGVDGVTGAGLMAQLCSLTPEPPPLDPEMVGRSTGGAPLLELAASGAKNVLMRPLSLVSLLPRTLPVPVKWFTRARRGEAMPAPFSAPRTSLNSAITGHRSIAFTQVPLDDVKRIKEHFGTKVNDVVLSACSGALRRFLHDRGELPEQPLVAMIPVSVHEAEIGATLTEGTNKVTGMFTRLTTDVDDPVGRLQAIRDRVATSKEHHGELDDNLLRSWAQFAPPTIMRVGAKLYGENNLPDLHPAIYNLVISNVPGPDFPLYFLGARIQAMYPLGPVFHGAGLNITVFSQEGTLNVGVIACKKQVPDPWPIVRAFEEDIAALVAAAGGSASPTDGDSA</sequence>
<dbReference type="GO" id="GO:0071731">
    <property type="term" value="P:response to nitric oxide"/>
    <property type="evidence" value="ECO:0007669"/>
    <property type="project" value="TreeGrafter"/>
</dbReference>
<comment type="pathway">
    <text evidence="2">Lipid metabolism.</text>
</comment>
<evidence type="ECO:0000256" key="11">
    <source>
        <dbReference type="RuleBase" id="RU361241"/>
    </source>
</evidence>
<dbReference type="Pfam" id="PF06974">
    <property type="entry name" value="WS_DGAT_C"/>
    <property type="match status" value="1"/>
</dbReference>
<dbReference type="EMBL" id="JAUTIX010000001">
    <property type="protein sequence ID" value="MDP0396761.1"/>
    <property type="molecule type" value="Genomic_DNA"/>
</dbReference>
<dbReference type="InterPro" id="IPR009721">
    <property type="entry name" value="O-acyltransferase_WSD1_C"/>
</dbReference>
<evidence type="ECO:0000256" key="9">
    <source>
        <dbReference type="ARBA" id="ARBA00023315"/>
    </source>
</evidence>
<dbReference type="RefSeq" id="WP_220656606.1">
    <property type="nucleotide sequence ID" value="NZ_CBCSFC010000008.1"/>
</dbReference>
<dbReference type="EC" id="2.3.1.20" evidence="4 11"/>
<dbReference type="GO" id="GO:0004144">
    <property type="term" value="F:diacylglycerol O-acyltransferase activity"/>
    <property type="evidence" value="ECO:0007669"/>
    <property type="project" value="UniProtKB-EC"/>
</dbReference>
<evidence type="ECO:0000256" key="4">
    <source>
        <dbReference type="ARBA" id="ARBA00013244"/>
    </source>
</evidence>
<dbReference type="GO" id="GO:0001666">
    <property type="term" value="P:response to hypoxia"/>
    <property type="evidence" value="ECO:0007669"/>
    <property type="project" value="TreeGrafter"/>
</dbReference>
<keyword evidence="6 11" id="KW-0808">Transferase</keyword>
<name>A0AA90NE22_9ACTN</name>
<evidence type="ECO:0000256" key="8">
    <source>
        <dbReference type="ARBA" id="ARBA00023098"/>
    </source>
</evidence>
<evidence type="ECO:0000256" key="5">
    <source>
        <dbReference type="ARBA" id="ARBA00022516"/>
    </source>
</evidence>
<evidence type="ECO:0000256" key="2">
    <source>
        <dbReference type="ARBA" id="ARBA00005189"/>
    </source>
</evidence>
<dbReference type="GO" id="GO:0019432">
    <property type="term" value="P:triglyceride biosynthetic process"/>
    <property type="evidence" value="ECO:0007669"/>
    <property type="project" value="TreeGrafter"/>
</dbReference>
<dbReference type="InterPro" id="IPR004255">
    <property type="entry name" value="O-acyltransferase_WSD1_N"/>
</dbReference>
<evidence type="ECO:0000259" key="13">
    <source>
        <dbReference type="Pfam" id="PF06974"/>
    </source>
</evidence>
<evidence type="ECO:0000259" key="12">
    <source>
        <dbReference type="Pfam" id="PF03007"/>
    </source>
</evidence>
<dbReference type="InterPro" id="IPR014292">
    <property type="entry name" value="Acyl_transf_WS/DGAT"/>
</dbReference>
<evidence type="ECO:0000313" key="15">
    <source>
        <dbReference type="Proteomes" id="UP001178281"/>
    </source>
</evidence>
<evidence type="ECO:0000256" key="1">
    <source>
        <dbReference type="ARBA" id="ARBA00004771"/>
    </source>
</evidence>
<evidence type="ECO:0000256" key="10">
    <source>
        <dbReference type="ARBA" id="ARBA00048109"/>
    </source>
</evidence>
<feature type="domain" description="O-acyltransferase WSD1 C-terminal" evidence="13">
    <location>
        <begin position="324"/>
        <end position="473"/>
    </location>
</feature>
<proteinExistence type="inferred from homology"/>
<evidence type="ECO:0000256" key="7">
    <source>
        <dbReference type="ARBA" id="ARBA00022798"/>
    </source>
</evidence>
<comment type="catalytic activity">
    <reaction evidence="10 11">
        <text>an acyl-CoA + a 1,2-diacyl-sn-glycerol = a triacyl-sn-glycerol + CoA</text>
        <dbReference type="Rhea" id="RHEA:10868"/>
        <dbReference type="ChEBI" id="CHEBI:17815"/>
        <dbReference type="ChEBI" id="CHEBI:57287"/>
        <dbReference type="ChEBI" id="CHEBI:58342"/>
        <dbReference type="ChEBI" id="CHEBI:64615"/>
        <dbReference type="EC" id="2.3.1.20"/>
    </reaction>
</comment>
<gene>
    <name evidence="14" type="ORF">Q7X28_02365</name>
</gene>
<keyword evidence="5 11" id="KW-0444">Lipid biosynthesis</keyword>
<dbReference type="PANTHER" id="PTHR31650">
    <property type="entry name" value="O-ACYLTRANSFERASE (WSD1-LIKE) FAMILY PROTEIN"/>
    <property type="match status" value="1"/>
</dbReference>
<accession>A0AA90NE22</accession>
<keyword evidence="9 11" id="KW-0012">Acyltransferase</keyword>
<evidence type="ECO:0000256" key="6">
    <source>
        <dbReference type="ARBA" id="ARBA00022679"/>
    </source>
</evidence>
<dbReference type="Pfam" id="PF03007">
    <property type="entry name" value="WS_DGAT_cat"/>
    <property type="match status" value="1"/>
</dbReference>
<dbReference type="AlphaFoldDB" id="A0AA90NE22"/>
<protein>
    <recommendedName>
        <fullName evidence="4 11">Diacylglycerol O-acyltransferase</fullName>
        <ecNumber evidence="4 11">2.3.1.20</ecNumber>
    </recommendedName>
</protein>
<dbReference type="SUPFAM" id="SSF52777">
    <property type="entry name" value="CoA-dependent acyltransferases"/>
    <property type="match status" value="1"/>
</dbReference>
<keyword evidence="7 11" id="KW-0319">Glycerol metabolism</keyword>
<keyword evidence="15" id="KW-1185">Reference proteome</keyword>
<organism evidence="14 15">
    <name type="scientific">Tsukamurella strandjordii</name>
    <dbReference type="NCBI Taxonomy" id="147577"/>
    <lineage>
        <taxon>Bacteria</taxon>
        <taxon>Bacillati</taxon>
        <taxon>Actinomycetota</taxon>
        <taxon>Actinomycetes</taxon>
        <taxon>Mycobacteriales</taxon>
        <taxon>Tsukamurellaceae</taxon>
        <taxon>Tsukamurella</taxon>
    </lineage>
</organism>
<dbReference type="GO" id="GO:0051701">
    <property type="term" value="P:biological process involved in interaction with host"/>
    <property type="evidence" value="ECO:0007669"/>
    <property type="project" value="TreeGrafter"/>
</dbReference>
<evidence type="ECO:0000313" key="14">
    <source>
        <dbReference type="EMBL" id="MDP0396761.1"/>
    </source>
</evidence>
<comment type="similarity">
    <text evidence="3 11">Belongs to the long-chain O-acyltransferase family.</text>
</comment>
<comment type="pathway">
    <text evidence="1 11">Glycerolipid metabolism; triacylglycerol biosynthesis.</text>
</comment>
<evidence type="ECO:0000256" key="3">
    <source>
        <dbReference type="ARBA" id="ARBA00009587"/>
    </source>
</evidence>
<dbReference type="PANTHER" id="PTHR31650:SF1">
    <property type="entry name" value="WAX ESTER SYNTHASE_DIACYLGLYCEROL ACYLTRANSFERASE 4-RELATED"/>
    <property type="match status" value="1"/>
</dbReference>
<dbReference type="InterPro" id="IPR023213">
    <property type="entry name" value="CAT-like_dom_sf"/>
</dbReference>
<dbReference type="GO" id="GO:0006071">
    <property type="term" value="P:glycerol metabolic process"/>
    <property type="evidence" value="ECO:0007669"/>
    <property type="project" value="UniProtKB-KW"/>
</dbReference>
<dbReference type="GO" id="GO:0005886">
    <property type="term" value="C:plasma membrane"/>
    <property type="evidence" value="ECO:0007669"/>
    <property type="project" value="TreeGrafter"/>
</dbReference>
<feature type="domain" description="O-acyltransferase WSD1-like N-terminal" evidence="12">
    <location>
        <begin position="4"/>
        <end position="279"/>
    </location>
</feature>
<dbReference type="NCBIfam" id="TIGR02946">
    <property type="entry name" value="acyl_WS_DGAT"/>
    <property type="match status" value="1"/>
</dbReference>
<dbReference type="InterPro" id="IPR045034">
    <property type="entry name" value="O-acyltransferase_WSD1-like"/>
</dbReference>
<comment type="caution">
    <text evidence="14">The sequence shown here is derived from an EMBL/GenBank/DDBJ whole genome shotgun (WGS) entry which is preliminary data.</text>
</comment>
<keyword evidence="8 11" id="KW-0443">Lipid metabolism</keyword>